<sequence length="453" mass="48515">MFRKLVWGVLCIGIVFAGLGIAVADASKHNKGDKGNSVGMGSGSSHKKVENVIYMIPDGFSSNYAANYRAYKGEEAIWDQHLKGMFTTHAAGSDITDSAAAGTAMATGYKTNNGVIGLDPKGNELKTILEASEEEGRASGLVATSTITHATPASFAAHVNDRNNETEIARQLVESEVDVLLGGGKNNFLPKSENGNQEEANLIEQAKEQGLRFVENREQLIDETDVNVEDEEGLLGLFADEALSPELHRVNTEEPSLAEMTESAIDVLEEDKDGFFLVVEGSQIDWAGHDNDAAWAMSDVAAFEAAVEEAINFANKDGKTLVVVAGDHDTGGMTTGANGSMELNADILQNVTTTGEYMASELNDDRSNVRNVVQSYANIELTEGEVQTIRESDDAASAINTIVSDRASVGWTSTNHTGADIPVYAYGPQANQFTGFHNNTELPKIIADTMKLK</sequence>
<reference evidence="10 11" key="1">
    <citation type="submission" date="2016-10" db="EMBL/GenBank/DDBJ databases">
        <authorList>
            <person name="de Groot N.N."/>
        </authorList>
    </citation>
    <scope>NUCLEOTIDE SEQUENCE [LARGE SCALE GENOMIC DNA]</scope>
    <source>
        <strain evidence="10 11">CGMCC 1.3702</strain>
    </source>
</reference>
<accession>A0A1I0YFL2</accession>
<feature type="binding site" evidence="8">
    <location>
        <position position="58"/>
    </location>
    <ligand>
        <name>Zn(2+)</name>
        <dbReference type="ChEBI" id="CHEBI:29105"/>
        <label>2</label>
    </ligand>
</feature>
<feature type="binding site" evidence="8">
    <location>
        <position position="58"/>
    </location>
    <ligand>
        <name>Mg(2+)</name>
        <dbReference type="ChEBI" id="CHEBI:18420"/>
    </ligand>
</feature>
<keyword evidence="5 8" id="KW-0862">Zinc</keyword>
<comment type="cofactor">
    <cofactor evidence="8">
        <name>Mg(2+)</name>
        <dbReference type="ChEBI" id="CHEBI:18420"/>
    </cofactor>
    <text evidence="8">Binds 1 Mg(2+) ion.</text>
</comment>
<evidence type="ECO:0000256" key="7">
    <source>
        <dbReference type="PIRSR" id="PIRSR601952-1"/>
    </source>
</evidence>
<feature type="binding site" evidence="8">
    <location>
        <position position="289"/>
    </location>
    <ligand>
        <name>Zn(2+)</name>
        <dbReference type="ChEBI" id="CHEBI:29105"/>
        <label>2</label>
    </ligand>
</feature>
<feature type="binding site" evidence="8">
    <location>
        <position position="327"/>
    </location>
    <ligand>
        <name>Zn(2+)</name>
        <dbReference type="ChEBI" id="CHEBI:29105"/>
        <label>2</label>
    </ligand>
</feature>
<evidence type="ECO:0000256" key="6">
    <source>
        <dbReference type="ARBA" id="ARBA00022842"/>
    </source>
</evidence>
<feature type="binding site" evidence="8">
    <location>
        <position position="285"/>
    </location>
    <ligand>
        <name>Zn(2+)</name>
        <dbReference type="ChEBI" id="CHEBI:29105"/>
        <label>2</label>
    </ligand>
</feature>
<dbReference type="PROSITE" id="PS00123">
    <property type="entry name" value="ALKALINE_PHOSPHATASE"/>
    <property type="match status" value="1"/>
</dbReference>
<evidence type="ECO:0000313" key="11">
    <source>
        <dbReference type="Proteomes" id="UP000198642"/>
    </source>
</evidence>
<evidence type="ECO:0000256" key="9">
    <source>
        <dbReference type="RuleBase" id="RU003946"/>
    </source>
</evidence>
<dbReference type="InterPro" id="IPR018299">
    <property type="entry name" value="Alkaline_phosphatase_AS"/>
</dbReference>
<feature type="active site" description="Phosphoserine intermediate" evidence="7">
    <location>
        <position position="98"/>
    </location>
</feature>
<dbReference type="CDD" id="cd16012">
    <property type="entry name" value="ALP"/>
    <property type="match status" value="1"/>
</dbReference>
<feature type="binding site" evidence="8">
    <location>
        <position position="149"/>
    </location>
    <ligand>
        <name>Mg(2+)</name>
        <dbReference type="ChEBI" id="CHEBI:18420"/>
    </ligand>
</feature>
<dbReference type="InterPro" id="IPR017850">
    <property type="entry name" value="Alkaline_phosphatase_core_sf"/>
</dbReference>
<comment type="similarity">
    <text evidence="1 9">Belongs to the alkaline phosphatase family.</text>
</comment>
<feature type="binding site" evidence="8">
    <location>
        <position position="416"/>
    </location>
    <ligand>
        <name>Zn(2+)</name>
        <dbReference type="ChEBI" id="CHEBI:29105"/>
        <label>2</label>
    </ligand>
</feature>
<name>A0A1I0YFL2_9BACI</name>
<feature type="binding site" evidence="8">
    <location>
        <position position="151"/>
    </location>
    <ligand>
        <name>Mg(2+)</name>
        <dbReference type="ChEBI" id="CHEBI:18420"/>
    </ligand>
</feature>
<keyword evidence="11" id="KW-1185">Reference proteome</keyword>
<dbReference type="Gene3D" id="3.40.720.10">
    <property type="entry name" value="Alkaline Phosphatase, subunit A"/>
    <property type="match status" value="1"/>
</dbReference>
<dbReference type="Gene3D" id="1.10.60.40">
    <property type="match status" value="1"/>
</dbReference>
<dbReference type="AlphaFoldDB" id="A0A1I0YFL2"/>
<dbReference type="PANTHER" id="PTHR11596">
    <property type="entry name" value="ALKALINE PHOSPHATASE"/>
    <property type="match status" value="1"/>
</dbReference>
<dbReference type="Pfam" id="PF00245">
    <property type="entry name" value="Alk_phosphatase"/>
    <property type="match status" value="1"/>
</dbReference>
<dbReference type="SUPFAM" id="SSF53649">
    <property type="entry name" value="Alkaline phosphatase-like"/>
    <property type="match status" value="1"/>
</dbReference>
<dbReference type="Proteomes" id="UP000198642">
    <property type="component" value="Unassembled WGS sequence"/>
</dbReference>
<evidence type="ECO:0000256" key="1">
    <source>
        <dbReference type="ARBA" id="ARBA00005984"/>
    </source>
</evidence>
<dbReference type="PRINTS" id="PR00113">
    <property type="entry name" value="ALKPHPHTASE"/>
</dbReference>
<comment type="cofactor">
    <cofactor evidence="8">
        <name>Zn(2+)</name>
        <dbReference type="ChEBI" id="CHEBI:29105"/>
    </cofactor>
    <text evidence="8">Binds 2 Zn(2+) ions.</text>
</comment>
<dbReference type="RefSeq" id="WP_244535725.1">
    <property type="nucleotide sequence ID" value="NZ_FOJW01000007.1"/>
</dbReference>
<feature type="binding site" evidence="8">
    <location>
        <position position="328"/>
    </location>
    <ligand>
        <name>Zn(2+)</name>
        <dbReference type="ChEBI" id="CHEBI:29105"/>
        <label>2</label>
    </ligand>
</feature>
<dbReference type="GO" id="GO:0004035">
    <property type="term" value="F:alkaline phosphatase activity"/>
    <property type="evidence" value="ECO:0007669"/>
    <property type="project" value="TreeGrafter"/>
</dbReference>
<keyword evidence="3 8" id="KW-0479">Metal-binding</keyword>
<keyword evidence="2" id="KW-0597">Phosphoprotein</keyword>
<evidence type="ECO:0000256" key="2">
    <source>
        <dbReference type="ARBA" id="ARBA00022553"/>
    </source>
</evidence>
<organism evidence="10 11">
    <name type="scientific">Lentibacillus halodurans</name>
    <dbReference type="NCBI Taxonomy" id="237679"/>
    <lineage>
        <taxon>Bacteria</taxon>
        <taxon>Bacillati</taxon>
        <taxon>Bacillota</taxon>
        <taxon>Bacilli</taxon>
        <taxon>Bacillales</taxon>
        <taxon>Bacillaceae</taxon>
        <taxon>Lentibacillus</taxon>
    </lineage>
</organism>
<evidence type="ECO:0000256" key="3">
    <source>
        <dbReference type="ARBA" id="ARBA00022723"/>
    </source>
</evidence>
<dbReference type="SMART" id="SM00098">
    <property type="entry name" value="alkPPc"/>
    <property type="match status" value="1"/>
</dbReference>
<dbReference type="EMBL" id="FOJW01000007">
    <property type="protein sequence ID" value="SFB11300.1"/>
    <property type="molecule type" value="Genomic_DNA"/>
</dbReference>
<protein>
    <submittedName>
        <fullName evidence="10">Alkaline phosphatase</fullName>
    </submittedName>
</protein>
<evidence type="ECO:0000256" key="4">
    <source>
        <dbReference type="ARBA" id="ARBA00022801"/>
    </source>
</evidence>
<proteinExistence type="inferred from homology"/>
<evidence type="ECO:0000313" key="10">
    <source>
        <dbReference type="EMBL" id="SFB11300.1"/>
    </source>
</evidence>
<feature type="binding site" evidence="8">
    <location>
        <position position="280"/>
    </location>
    <ligand>
        <name>Mg(2+)</name>
        <dbReference type="ChEBI" id="CHEBI:18420"/>
    </ligand>
</feature>
<evidence type="ECO:0000256" key="8">
    <source>
        <dbReference type="PIRSR" id="PIRSR601952-2"/>
    </source>
</evidence>
<evidence type="ECO:0000256" key="5">
    <source>
        <dbReference type="ARBA" id="ARBA00022833"/>
    </source>
</evidence>
<gene>
    <name evidence="10" type="ORF">SAMN04488072_10781</name>
</gene>
<dbReference type="PANTHER" id="PTHR11596:SF5">
    <property type="entry name" value="ALKALINE PHOSPHATASE"/>
    <property type="match status" value="1"/>
</dbReference>
<dbReference type="InterPro" id="IPR001952">
    <property type="entry name" value="Alkaline_phosphatase"/>
</dbReference>
<dbReference type="STRING" id="237679.SAMN04488072_10781"/>
<keyword evidence="6 8" id="KW-0460">Magnesium</keyword>
<keyword evidence="4" id="KW-0378">Hydrolase</keyword>
<dbReference type="GO" id="GO:0046872">
    <property type="term" value="F:metal ion binding"/>
    <property type="evidence" value="ECO:0007669"/>
    <property type="project" value="UniProtKB-KW"/>
</dbReference>